<organism evidence="2">
    <name type="scientific">viral metagenome</name>
    <dbReference type="NCBI Taxonomy" id="1070528"/>
    <lineage>
        <taxon>unclassified sequences</taxon>
        <taxon>metagenomes</taxon>
        <taxon>organismal metagenomes</taxon>
    </lineage>
</organism>
<keyword evidence="1" id="KW-0812">Transmembrane</keyword>
<reference evidence="2" key="1">
    <citation type="journal article" date="2020" name="Nature">
        <title>Giant virus diversity and host interactions through global metagenomics.</title>
        <authorList>
            <person name="Schulz F."/>
            <person name="Roux S."/>
            <person name="Paez-Espino D."/>
            <person name="Jungbluth S."/>
            <person name="Walsh D.A."/>
            <person name="Denef V.J."/>
            <person name="McMahon K.D."/>
            <person name="Konstantinidis K.T."/>
            <person name="Eloe-Fadrosh E.A."/>
            <person name="Kyrpides N.C."/>
            <person name="Woyke T."/>
        </authorList>
    </citation>
    <scope>NUCLEOTIDE SEQUENCE</scope>
    <source>
        <strain evidence="2">GVMAG-M-3300023174-116</strain>
        <strain evidence="3">GVMAG-M-3300023179-63</strain>
    </source>
</reference>
<proteinExistence type="predicted"/>
<sequence length="29" mass="3567">MTFIINIYILINKPYIFSIFILLLLFNYL</sequence>
<feature type="transmembrane region" description="Helical" evidence="1">
    <location>
        <begin position="7"/>
        <end position="28"/>
    </location>
</feature>
<dbReference type="EMBL" id="MN739534">
    <property type="protein sequence ID" value="QHT11460.1"/>
    <property type="molecule type" value="Genomic_DNA"/>
</dbReference>
<evidence type="ECO:0000313" key="2">
    <source>
        <dbReference type="EMBL" id="QHT11460.1"/>
    </source>
</evidence>
<name>A0A6C0D5A0_9ZZZZ</name>
<accession>A0A6C0D5A0</accession>
<evidence type="ECO:0000256" key="1">
    <source>
        <dbReference type="SAM" id="Phobius"/>
    </source>
</evidence>
<keyword evidence="1" id="KW-1133">Transmembrane helix</keyword>
<dbReference type="AlphaFoldDB" id="A0A6C0D5A0"/>
<dbReference type="EMBL" id="MN739872">
    <property type="protein sequence ID" value="QHT75440.1"/>
    <property type="molecule type" value="Genomic_DNA"/>
</dbReference>
<protein>
    <submittedName>
        <fullName evidence="2">Uncharacterized protein</fullName>
    </submittedName>
</protein>
<evidence type="ECO:0000313" key="3">
    <source>
        <dbReference type="EMBL" id="QHT75440.1"/>
    </source>
</evidence>
<keyword evidence="1" id="KW-0472">Membrane</keyword>